<proteinExistence type="predicted"/>
<sequence length="51" mass="6035">MVFCRFSANAIQGSILIFKRIQHFKLEKVKSFPEFGFRKAFLKNYFLSTVT</sequence>
<name>M7XB85_9BACT</name>
<dbReference type="STRING" id="1239962.C943_01812"/>
<evidence type="ECO:0000313" key="2">
    <source>
        <dbReference type="Proteomes" id="UP000010953"/>
    </source>
</evidence>
<accession>M7XB85</accession>
<dbReference type="EMBL" id="AMZY02000017">
    <property type="protein sequence ID" value="EMS31853.1"/>
    <property type="molecule type" value="Genomic_DNA"/>
</dbReference>
<gene>
    <name evidence="1" type="ORF">C943_01812</name>
</gene>
<keyword evidence="2" id="KW-1185">Reference proteome</keyword>
<reference evidence="1" key="1">
    <citation type="submission" date="2013-01" db="EMBL/GenBank/DDBJ databases">
        <title>Genome assembly of Mariniradius saccharolyticus AK6.</title>
        <authorList>
            <person name="Vaidya B."/>
            <person name="Khatri I."/>
            <person name="Tanuku N.R.S."/>
            <person name="Subramanian S."/>
            <person name="Pinnaka A."/>
        </authorList>
    </citation>
    <scope>NUCLEOTIDE SEQUENCE [LARGE SCALE GENOMIC DNA]</scope>
    <source>
        <strain evidence="1">AK6</strain>
    </source>
</reference>
<evidence type="ECO:0000313" key="1">
    <source>
        <dbReference type="EMBL" id="EMS31853.1"/>
    </source>
</evidence>
<dbReference type="AlphaFoldDB" id="M7XB85"/>
<dbReference type="InParanoid" id="M7XB85"/>
<comment type="caution">
    <text evidence="1">The sequence shown here is derived from an EMBL/GenBank/DDBJ whole genome shotgun (WGS) entry which is preliminary data.</text>
</comment>
<dbReference type="Proteomes" id="UP000010953">
    <property type="component" value="Unassembled WGS sequence"/>
</dbReference>
<protein>
    <submittedName>
        <fullName evidence="1">Uncharacterized protein</fullName>
    </submittedName>
</protein>
<organism evidence="1 2">
    <name type="scientific">Mariniradius saccharolyticus AK6</name>
    <dbReference type="NCBI Taxonomy" id="1239962"/>
    <lineage>
        <taxon>Bacteria</taxon>
        <taxon>Pseudomonadati</taxon>
        <taxon>Bacteroidota</taxon>
        <taxon>Cytophagia</taxon>
        <taxon>Cytophagales</taxon>
        <taxon>Cyclobacteriaceae</taxon>
        <taxon>Mariniradius</taxon>
    </lineage>
</organism>